<gene>
    <name evidence="1" type="ORF">JKP88DRAFT_90877</name>
</gene>
<organism evidence="1 2">
    <name type="scientific">Tribonema minus</name>
    <dbReference type="NCBI Taxonomy" id="303371"/>
    <lineage>
        <taxon>Eukaryota</taxon>
        <taxon>Sar</taxon>
        <taxon>Stramenopiles</taxon>
        <taxon>Ochrophyta</taxon>
        <taxon>PX clade</taxon>
        <taxon>Xanthophyceae</taxon>
        <taxon>Tribonematales</taxon>
        <taxon>Tribonemataceae</taxon>
        <taxon>Tribonema</taxon>
    </lineage>
</organism>
<keyword evidence="2" id="KW-1185">Reference proteome</keyword>
<protein>
    <submittedName>
        <fullName evidence="1">Uncharacterized protein</fullName>
    </submittedName>
</protein>
<dbReference type="InterPro" id="IPR036847">
    <property type="entry name" value="RimP_C_sf"/>
</dbReference>
<proteinExistence type="predicted"/>
<dbReference type="EMBL" id="JAFCMP010000534">
    <property type="protein sequence ID" value="KAG5176742.1"/>
    <property type="molecule type" value="Genomic_DNA"/>
</dbReference>
<name>A0A836C944_9STRA</name>
<dbReference type="AlphaFoldDB" id="A0A836C944"/>
<accession>A0A836C944</accession>
<dbReference type="OrthoDB" id="44069at2759"/>
<reference evidence="1" key="1">
    <citation type="submission" date="2021-02" db="EMBL/GenBank/DDBJ databases">
        <title>First Annotated Genome of the Yellow-green Alga Tribonema minus.</title>
        <authorList>
            <person name="Mahan K.M."/>
        </authorList>
    </citation>
    <scope>NUCLEOTIDE SEQUENCE</scope>
    <source>
        <strain evidence="1">UTEX B ZZ1240</strain>
    </source>
</reference>
<comment type="caution">
    <text evidence="1">The sequence shown here is derived from an EMBL/GenBank/DDBJ whole genome shotgun (WGS) entry which is preliminary data.</text>
</comment>
<dbReference type="Proteomes" id="UP000664859">
    <property type="component" value="Unassembled WGS sequence"/>
</dbReference>
<evidence type="ECO:0000313" key="1">
    <source>
        <dbReference type="EMBL" id="KAG5176742.1"/>
    </source>
</evidence>
<dbReference type="SUPFAM" id="SSF74942">
    <property type="entry name" value="YhbC-like, C-terminal domain"/>
    <property type="match status" value="1"/>
</dbReference>
<sequence length="373" mass="41228">MPSYIAVAATAGLALVGCGTDNAAAFNLMPAAARQPQPPRLRRLTSGCRRQWTTPTPRTEQISCFSRCTRLHARGKIFGEDDEAEEVVVPAEEFDDESLDVLTADMGGDEDDPFIASMRGGASDEDMLAGLTEEELEEQAVAVEVLQQYPDAPIVLVDDMGNVIGGVDPYADEENGLERGEPNVVGQNDEWPEVAGDTGGMDDPPDAPWRREAEEIIRREVEETGLNCYDIMWSFHKLEVTVTRGDLPEDSEEAGYVDSDALMKAIRAVNQALEQEEERLWVLGRHELIIATPGAKDILTTDREFKAFKGFDVVVLTGSTLNVQREVMGKLHERTFDELVLMQKGRKVRIPLALVDEVRLPDAKMEPGEQWGN</sequence>
<evidence type="ECO:0000313" key="2">
    <source>
        <dbReference type="Proteomes" id="UP000664859"/>
    </source>
</evidence>